<keyword evidence="2" id="KW-0805">Transcription regulation</keyword>
<dbReference type="PANTHER" id="PTHR43133">
    <property type="entry name" value="RNA POLYMERASE ECF-TYPE SIGMA FACTO"/>
    <property type="match status" value="1"/>
</dbReference>
<keyword evidence="9" id="KW-1185">Reference proteome</keyword>
<dbReference type="SUPFAM" id="SSF88946">
    <property type="entry name" value="Sigma2 domain of RNA polymerase sigma factors"/>
    <property type="match status" value="1"/>
</dbReference>
<evidence type="ECO:0000256" key="5">
    <source>
        <dbReference type="ARBA" id="ARBA00023163"/>
    </source>
</evidence>
<evidence type="ECO:0000256" key="3">
    <source>
        <dbReference type="ARBA" id="ARBA00023082"/>
    </source>
</evidence>
<sequence length="244" mass="26976">MAFVKSDFQSSEAEVHAALIGALPSLRNYCLSLTASKWEAEDLVQEACLKALPALRRTGGESVHPEAYLLRTAKHAWIDRIRKERAAKRLQDATELPVESGVDTRLELESALWIMLKHLSPLQRTVFLLRVAFGYTSADTATLLNTTEGAIKSALHRARTVLGSFGDSEAERLPDPWDQDAEQELLKAYLSAFRNGDANRLVALGMNDIIEPVVCIGTVLEHRARRSQGMGTNTVYSFHSMLAA</sequence>
<evidence type="ECO:0000313" key="8">
    <source>
        <dbReference type="EMBL" id="MCE5170031.1"/>
    </source>
</evidence>
<dbReference type="PANTHER" id="PTHR43133:SF8">
    <property type="entry name" value="RNA POLYMERASE SIGMA FACTOR HI_1459-RELATED"/>
    <property type="match status" value="1"/>
</dbReference>
<reference evidence="8 9" key="1">
    <citation type="submission" date="2021-11" db="EMBL/GenBank/DDBJ databases">
        <title>Draft genome sequence of Paenibacillus profundus YoMME, a new Gram-positive bacteria with exoelectrogenic properties.</title>
        <authorList>
            <person name="Hubenova Y."/>
            <person name="Hubenova E."/>
            <person name="Manasiev Y."/>
            <person name="Peykov S."/>
            <person name="Mitov M."/>
        </authorList>
    </citation>
    <scope>NUCLEOTIDE SEQUENCE [LARGE SCALE GENOMIC DNA]</scope>
    <source>
        <strain evidence="8 9">YoMME</strain>
    </source>
</reference>
<comment type="similarity">
    <text evidence="1">Belongs to the sigma-70 factor family. ECF subfamily.</text>
</comment>
<keyword evidence="3" id="KW-0731">Sigma factor</keyword>
<evidence type="ECO:0000313" key="9">
    <source>
        <dbReference type="Proteomes" id="UP001199916"/>
    </source>
</evidence>
<dbReference type="Pfam" id="PF04542">
    <property type="entry name" value="Sigma70_r2"/>
    <property type="match status" value="1"/>
</dbReference>
<keyword evidence="4" id="KW-0238">DNA-binding</keyword>
<dbReference type="Gene3D" id="1.10.1740.10">
    <property type="match status" value="1"/>
</dbReference>
<dbReference type="EMBL" id="JAJNBZ010000007">
    <property type="protein sequence ID" value="MCE5170031.1"/>
    <property type="molecule type" value="Genomic_DNA"/>
</dbReference>
<dbReference type="InterPro" id="IPR013249">
    <property type="entry name" value="RNA_pol_sigma70_r4_t2"/>
</dbReference>
<dbReference type="Proteomes" id="UP001199916">
    <property type="component" value="Unassembled WGS sequence"/>
</dbReference>
<evidence type="ECO:0000256" key="4">
    <source>
        <dbReference type="ARBA" id="ARBA00023125"/>
    </source>
</evidence>
<dbReference type="InterPro" id="IPR013325">
    <property type="entry name" value="RNA_pol_sigma_r2"/>
</dbReference>
<dbReference type="InterPro" id="IPR007627">
    <property type="entry name" value="RNA_pol_sigma70_r2"/>
</dbReference>
<dbReference type="Pfam" id="PF08281">
    <property type="entry name" value="Sigma70_r4_2"/>
    <property type="match status" value="1"/>
</dbReference>
<dbReference type="InterPro" id="IPR014284">
    <property type="entry name" value="RNA_pol_sigma-70_dom"/>
</dbReference>
<keyword evidence="5" id="KW-0804">Transcription</keyword>
<evidence type="ECO:0000256" key="1">
    <source>
        <dbReference type="ARBA" id="ARBA00010641"/>
    </source>
</evidence>
<feature type="domain" description="RNA polymerase sigma-70 region 2" evidence="6">
    <location>
        <begin position="23"/>
        <end position="85"/>
    </location>
</feature>
<dbReference type="InterPro" id="IPR013324">
    <property type="entry name" value="RNA_pol_sigma_r3/r4-like"/>
</dbReference>
<feature type="domain" description="RNA polymerase sigma factor 70 region 4 type 2" evidence="7">
    <location>
        <begin position="115"/>
        <end position="160"/>
    </location>
</feature>
<dbReference type="InterPro" id="IPR036388">
    <property type="entry name" value="WH-like_DNA-bd_sf"/>
</dbReference>
<evidence type="ECO:0000259" key="6">
    <source>
        <dbReference type="Pfam" id="PF04542"/>
    </source>
</evidence>
<accession>A0ABS8YI68</accession>
<gene>
    <name evidence="8" type="ORF">LQV63_11990</name>
</gene>
<comment type="caution">
    <text evidence="8">The sequence shown here is derived from an EMBL/GenBank/DDBJ whole genome shotgun (WGS) entry which is preliminary data.</text>
</comment>
<evidence type="ECO:0000256" key="2">
    <source>
        <dbReference type="ARBA" id="ARBA00023015"/>
    </source>
</evidence>
<dbReference type="NCBIfam" id="TIGR02937">
    <property type="entry name" value="sigma70-ECF"/>
    <property type="match status" value="1"/>
</dbReference>
<dbReference type="InterPro" id="IPR039425">
    <property type="entry name" value="RNA_pol_sigma-70-like"/>
</dbReference>
<evidence type="ECO:0000259" key="7">
    <source>
        <dbReference type="Pfam" id="PF08281"/>
    </source>
</evidence>
<dbReference type="Gene3D" id="1.10.10.10">
    <property type="entry name" value="Winged helix-like DNA-binding domain superfamily/Winged helix DNA-binding domain"/>
    <property type="match status" value="1"/>
</dbReference>
<protein>
    <submittedName>
        <fullName evidence="8">RNA polymerase sigma factor</fullName>
    </submittedName>
</protein>
<proteinExistence type="inferred from homology"/>
<organism evidence="8 9">
    <name type="scientific">Paenibacillus profundus</name>
    <dbReference type="NCBI Taxonomy" id="1173085"/>
    <lineage>
        <taxon>Bacteria</taxon>
        <taxon>Bacillati</taxon>
        <taxon>Bacillota</taxon>
        <taxon>Bacilli</taxon>
        <taxon>Bacillales</taxon>
        <taxon>Paenibacillaceae</taxon>
        <taxon>Paenibacillus</taxon>
    </lineage>
</organism>
<name>A0ABS8YI68_9BACL</name>
<dbReference type="SUPFAM" id="SSF88659">
    <property type="entry name" value="Sigma3 and sigma4 domains of RNA polymerase sigma factors"/>
    <property type="match status" value="1"/>
</dbReference>
<dbReference type="RefSeq" id="WP_233696874.1">
    <property type="nucleotide sequence ID" value="NZ_JAJNBZ010000007.1"/>
</dbReference>